<gene>
    <name evidence="5" type="primary">KAFR0L00770</name>
    <name evidence="5" type="ORF">KAFR_0L00770</name>
</gene>
<dbReference type="Gene3D" id="4.10.640.10">
    <property type="entry name" value="Ribosomal protein S18"/>
    <property type="match status" value="1"/>
</dbReference>
<dbReference type="GO" id="GO:0070181">
    <property type="term" value="F:small ribosomal subunit rRNA binding"/>
    <property type="evidence" value="ECO:0007669"/>
    <property type="project" value="TreeGrafter"/>
</dbReference>
<dbReference type="InParanoid" id="H2B234"/>
<protein>
    <recommendedName>
        <fullName evidence="4">Small ribosomal subunit protein bS18m</fullName>
    </recommendedName>
</protein>
<dbReference type="AlphaFoldDB" id="H2B234"/>
<evidence type="ECO:0000256" key="3">
    <source>
        <dbReference type="ARBA" id="ARBA00023274"/>
    </source>
</evidence>
<dbReference type="PANTHER" id="PTHR13479:SF40">
    <property type="entry name" value="SMALL RIBOSOMAL SUBUNIT PROTEIN BS18M"/>
    <property type="match status" value="1"/>
</dbReference>
<keyword evidence="3" id="KW-0687">Ribonucleoprotein</keyword>
<dbReference type="Proteomes" id="UP000005220">
    <property type="component" value="Chromosome 12"/>
</dbReference>
<evidence type="ECO:0000256" key="2">
    <source>
        <dbReference type="ARBA" id="ARBA00022980"/>
    </source>
</evidence>
<sequence length="156" mass="17589">MISNRSAAVSRSTLKVASILSCSYHGFPTNPSTKINISLNDDTPQQNNKEDSIKTVNKRMVKSFVQSTIYDPFDFSMAKLHMDQKNKTTYKPMKNMNPLNLYTSPELLVPYMSSTGKILHRDVTGLSVKDQRRVAKAIRRAQAIGLLSKTHNQVTR</sequence>
<proteinExistence type="inferred from homology"/>
<keyword evidence="2" id="KW-0689">Ribosomal protein</keyword>
<evidence type="ECO:0000256" key="4">
    <source>
        <dbReference type="ARBA" id="ARBA00035264"/>
    </source>
</evidence>
<dbReference type="GeneID" id="13886892"/>
<dbReference type="SUPFAM" id="SSF46911">
    <property type="entry name" value="Ribosomal protein S18"/>
    <property type="match status" value="1"/>
</dbReference>
<dbReference type="Pfam" id="PF01084">
    <property type="entry name" value="Ribosomal_S18"/>
    <property type="match status" value="1"/>
</dbReference>
<dbReference type="HOGENOM" id="CLU_082177_2_0_1"/>
<evidence type="ECO:0000313" key="5">
    <source>
        <dbReference type="EMBL" id="CCF60684.1"/>
    </source>
</evidence>
<dbReference type="OrthoDB" id="21463at2759"/>
<dbReference type="GO" id="GO:0032543">
    <property type="term" value="P:mitochondrial translation"/>
    <property type="evidence" value="ECO:0007669"/>
    <property type="project" value="TreeGrafter"/>
</dbReference>
<dbReference type="STRING" id="1071382.H2B234"/>
<dbReference type="EMBL" id="HE650832">
    <property type="protein sequence ID" value="CCF60684.1"/>
    <property type="molecule type" value="Genomic_DNA"/>
</dbReference>
<dbReference type="eggNOG" id="KOG3162">
    <property type="taxonomic scope" value="Eukaryota"/>
</dbReference>
<dbReference type="KEGG" id="kaf:KAFR_0L00770"/>
<evidence type="ECO:0000313" key="6">
    <source>
        <dbReference type="Proteomes" id="UP000005220"/>
    </source>
</evidence>
<reference evidence="5 6" key="1">
    <citation type="journal article" date="2011" name="Proc. Natl. Acad. Sci. U.S.A.">
        <title>Evolutionary erosion of yeast sex chromosomes by mating-type switching accidents.</title>
        <authorList>
            <person name="Gordon J.L."/>
            <person name="Armisen D."/>
            <person name="Proux-Wera E."/>
            <person name="Oheigeartaigh S.S."/>
            <person name="Byrne K.P."/>
            <person name="Wolfe K.H."/>
        </authorList>
    </citation>
    <scope>NUCLEOTIDE SEQUENCE [LARGE SCALE GENOMIC DNA]</scope>
    <source>
        <strain evidence="6">ATCC 22294 / BCRC 22015 / CBS 2517 / CECT 1963 / NBRC 1671 / NRRL Y-8276</strain>
    </source>
</reference>
<dbReference type="RefSeq" id="XP_003959819.1">
    <property type="nucleotide sequence ID" value="XM_003959770.1"/>
</dbReference>
<name>H2B234_KAZAF</name>
<accession>H2B234</accession>
<dbReference type="GO" id="GO:0003735">
    <property type="term" value="F:structural constituent of ribosome"/>
    <property type="evidence" value="ECO:0007669"/>
    <property type="project" value="EnsemblFungi"/>
</dbReference>
<evidence type="ECO:0000256" key="1">
    <source>
        <dbReference type="ARBA" id="ARBA00005589"/>
    </source>
</evidence>
<dbReference type="InterPro" id="IPR001648">
    <property type="entry name" value="Ribosomal_bS18"/>
</dbReference>
<organism evidence="5 6">
    <name type="scientific">Kazachstania africana (strain ATCC 22294 / BCRC 22015 / CBS 2517 / CECT 1963 / NBRC 1671 / NRRL Y-8276)</name>
    <name type="common">Yeast</name>
    <name type="synonym">Kluyveromyces africanus</name>
    <dbReference type="NCBI Taxonomy" id="1071382"/>
    <lineage>
        <taxon>Eukaryota</taxon>
        <taxon>Fungi</taxon>
        <taxon>Dikarya</taxon>
        <taxon>Ascomycota</taxon>
        <taxon>Saccharomycotina</taxon>
        <taxon>Saccharomycetes</taxon>
        <taxon>Saccharomycetales</taxon>
        <taxon>Saccharomycetaceae</taxon>
        <taxon>Kazachstania</taxon>
    </lineage>
</organism>
<keyword evidence="6" id="KW-1185">Reference proteome</keyword>
<dbReference type="PRINTS" id="PR00974">
    <property type="entry name" value="RIBOSOMALS18"/>
</dbReference>
<dbReference type="InterPro" id="IPR036870">
    <property type="entry name" value="Ribosomal_bS18_sf"/>
</dbReference>
<dbReference type="GO" id="GO:0005763">
    <property type="term" value="C:mitochondrial small ribosomal subunit"/>
    <property type="evidence" value="ECO:0007669"/>
    <property type="project" value="EnsemblFungi"/>
</dbReference>
<dbReference type="FunCoup" id="H2B234">
    <property type="interactions" value="224"/>
</dbReference>
<comment type="similarity">
    <text evidence="1">Belongs to the bacterial ribosomal protein bS18 family.</text>
</comment>
<dbReference type="PANTHER" id="PTHR13479">
    <property type="entry name" value="30S RIBOSOMAL PROTEIN S18"/>
    <property type="match status" value="1"/>
</dbReference>